<dbReference type="InterPro" id="IPR045099">
    <property type="entry name" value="PITH1-like"/>
</dbReference>
<organism evidence="3 4">
    <name type="scientific">Rhizoctonia solani 123E</name>
    <dbReference type="NCBI Taxonomy" id="1423351"/>
    <lineage>
        <taxon>Eukaryota</taxon>
        <taxon>Fungi</taxon>
        <taxon>Dikarya</taxon>
        <taxon>Basidiomycota</taxon>
        <taxon>Agaricomycotina</taxon>
        <taxon>Agaricomycetes</taxon>
        <taxon>Cantharellales</taxon>
        <taxon>Ceratobasidiaceae</taxon>
        <taxon>Rhizoctonia</taxon>
    </lineage>
</organism>
<comment type="caution">
    <text evidence="3">The sequence shown here is derived from an EMBL/GenBank/DDBJ whole genome shotgun (WGS) entry which is preliminary data.</text>
</comment>
<sequence length="204" mass="22684">MSHQEESMQDFLSDASNNLFGVIDRDKVHGLNLSVPEDAKAVIKPWDERESLEKYCETGVDDELILHVPFSRNVRVRSILIKTARGELQPRRLRVYANHPAGLDFSDAESTRPQLDIALLEGEGGVVEYPLKAATFTNIIALTLFLTDTPGGEINRIYFVGFKGDARDVQKDVSEYLDIRAANAADAPIDRLSEKAAGSQNLIR</sequence>
<dbReference type="InterPro" id="IPR010400">
    <property type="entry name" value="PITH_dom"/>
</dbReference>
<name>A0A074SWL6_9AGAM</name>
<proteinExistence type="inferred from homology"/>
<dbReference type="GO" id="GO:0005634">
    <property type="term" value="C:nucleus"/>
    <property type="evidence" value="ECO:0007669"/>
    <property type="project" value="TreeGrafter"/>
</dbReference>
<protein>
    <submittedName>
        <fullName evidence="3">PITH domain protein</fullName>
    </submittedName>
</protein>
<dbReference type="HOGENOM" id="CLU_072377_2_1_1"/>
<reference evidence="3 4" key="1">
    <citation type="submission" date="2013-12" db="EMBL/GenBank/DDBJ databases">
        <authorList>
            <person name="Cubeta M."/>
            <person name="Pakala S."/>
            <person name="Fedorova N."/>
            <person name="Thomas E."/>
            <person name="Dean R."/>
            <person name="Jabaji S."/>
            <person name="Neate S."/>
            <person name="Toda T."/>
            <person name="Tavantzis S."/>
            <person name="Vilgalys R."/>
            <person name="Bharathan N."/>
            <person name="Pakala S."/>
            <person name="Losada L.S."/>
            <person name="Zafar N."/>
            <person name="Nierman W."/>
        </authorList>
    </citation>
    <scope>NUCLEOTIDE SEQUENCE [LARGE SCALE GENOMIC DNA]</scope>
    <source>
        <strain evidence="3 4">123E</strain>
    </source>
</reference>
<feature type="domain" description="PITH" evidence="2">
    <location>
        <begin position="8"/>
        <end position="182"/>
    </location>
</feature>
<dbReference type="PROSITE" id="PS51532">
    <property type="entry name" value="PITH"/>
    <property type="match status" value="1"/>
</dbReference>
<dbReference type="PANTHER" id="PTHR12175:SF1">
    <property type="entry name" value="PITH DOMAIN-CONTAINING PROTEIN 1"/>
    <property type="match status" value="1"/>
</dbReference>
<dbReference type="Pfam" id="PF06201">
    <property type="entry name" value="PITH"/>
    <property type="match status" value="1"/>
</dbReference>
<comment type="similarity">
    <text evidence="1">Belongs to the PITHD1 family.</text>
</comment>
<dbReference type="SUPFAM" id="SSF49785">
    <property type="entry name" value="Galactose-binding domain-like"/>
    <property type="match status" value="1"/>
</dbReference>
<dbReference type="AlphaFoldDB" id="A0A074SWL6"/>
<dbReference type="OrthoDB" id="2635at2759"/>
<evidence type="ECO:0000313" key="4">
    <source>
        <dbReference type="Proteomes" id="UP000027456"/>
    </source>
</evidence>
<dbReference type="PANTHER" id="PTHR12175">
    <property type="entry name" value="AD039 HT014 THIOREDOXIN FAMILY TRP26"/>
    <property type="match status" value="1"/>
</dbReference>
<dbReference type="Proteomes" id="UP000027456">
    <property type="component" value="Unassembled WGS sequence"/>
</dbReference>
<keyword evidence="4" id="KW-1185">Reference proteome</keyword>
<dbReference type="InterPro" id="IPR008979">
    <property type="entry name" value="Galactose-bd-like_sf"/>
</dbReference>
<dbReference type="EMBL" id="AZST01000033">
    <property type="protein sequence ID" value="KEP54242.1"/>
    <property type="molecule type" value="Genomic_DNA"/>
</dbReference>
<gene>
    <name evidence="3" type="ORF">V565_019570</name>
</gene>
<evidence type="ECO:0000256" key="1">
    <source>
        <dbReference type="ARBA" id="ARBA00025788"/>
    </source>
</evidence>
<dbReference type="Gene3D" id="2.60.120.470">
    <property type="entry name" value="PITH domain"/>
    <property type="match status" value="1"/>
</dbReference>
<accession>A0A074SWL6</accession>
<dbReference type="InterPro" id="IPR037047">
    <property type="entry name" value="PITH_dom_sf"/>
</dbReference>
<evidence type="ECO:0000259" key="2">
    <source>
        <dbReference type="PROSITE" id="PS51532"/>
    </source>
</evidence>
<evidence type="ECO:0000313" key="3">
    <source>
        <dbReference type="EMBL" id="KEP54242.1"/>
    </source>
</evidence>
<dbReference type="GO" id="GO:0005737">
    <property type="term" value="C:cytoplasm"/>
    <property type="evidence" value="ECO:0007669"/>
    <property type="project" value="UniProtKB-ARBA"/>
</dbReference>